<keyword evidence="7" id="KW-1185">Reference proteome</keyword>
<dbReference type="Pfam" id="PF21597">
    <property type="entry name" value="TetR_C_43"/>
    <property type="match status" value="1"/>
</dbReference>
<protein>
    <submittedName>
        <fullName evidence="6">Transcriptional regulator, TetR family</fullName>
    </submittedName>
</protein>
<dbReference type="Proteomes" id="UP000198280">
    <property type="component" value="Unassembled WGS sequence"/>
</dbReference>
<dbReference type="InterPro" id="IPR009057">
    <property type="entry name" value="Homeodomain-like_sf"/>
</dbReference>
<dbReference type="InterPro" id="IPR050109">
    <property type="entry name" value="HTH-type_TetR-like_transc_reg"/>
</dbReference>
<evidence type="ECO:0000259" key="5">
    <source>
        <dbReference type="PROSITE" id="PS50977"/>
    </source>
</evidence>
<dbReference type="AlphaFoldDB" id="A0A239NS48"/>
<sequence>MSPLTPPGDRPQRADARENVRLILQAAREVFADRGYEVSIEAVARRSGVGMGTVYRHFPSKNALVERVAIDVMTETSAEIEHLSRAEPDPWTVFTRVVRYIAQARSSQLFPVSRRRTTEPGPELVAAREALLAGFADVVTRAQDAGSLRRDVTVFDLVLMLNSMPARIPEESGGNPSADLAGRQLGVFIDGLRSPGGESLPSPGADRRDLDRFFRTRFGL</sequence>
<dbReference type="SUPFAM" id="SSF48498">
    <property type="entry name" value="Tetracyclin repressor-like, C-terminal domain"/>
    <property type="match status" value="1"/>
</dbReference>
<dbReference type="InterPro" id="IPR023772">
    <property type="entry name" value="DNA-bd_HTH_TetR-type_CS"/>
</dbReference>
<dbReference type="InterPro" id="IPR049445">
    <property type="entry name" value="TetR_SbtR-like_C"/>
</dbReference>
<dbReference type="InterPro" id="IPR001647">
    <property type="entry name" value="HTH_TetR"/>
</dbReference>
<dbReference type="EMBL" id="FZOF01000046">
    <property type="protein sequence ID" value="SNT57717.1"/>
    <property type="molecule type" value="Genomic_DNA"/>
</dbReference>
<proteinExistence type="predicted"/>
<dbReference type="PANTHER" id="PTHR30055:SF234">
    <property type="entry name" value="HTH-TYPE TRANSCRIPTIONAL REGULATOR BETI"/>
    <property type="match status" value="1"/>
</dbReference>
<gene>
    <name evidence="6" type="ORF">SAMN05216252_14616</name>
</gene>
<dbReference type="PRINTS" id="PR00455">
    <property type="entry name" value="HTHTETR"/>
</dbReference>
<organism evidence="6 7">
    <name type="scientific">Actinacidiphila glaucinigra</name>
    <dbReference type="NCBI Taxonomy" id="235986"/>
    <lineage>
        <taxon>Bacteria</taxon>
        <taxon>Bacillati</taxon>
        <taxon>Actinomycetota</taxon>
        <taxon>Actinomycetes</taxon>
        <taxon>Kitasatosporales</taxon>
        <taxon>Streptomycetaceae</taxon>
        <taxon>Actinacidiphila</taxon>
    </lineage>
</organism>
<keyword evidence="2 4" id="KW-0238">DNA-binding</keyword>
<dbReference type="PANTHER" id="PTHR30055">
    <property type="entry name" value="HTH-TYPE TRANSCRIPTIONAL REGULATOR RUTR"/>
    <property type="match status" value="1"/>
</dbReference>
<dbReference type="Gene3D" id="1.10.357.10">
    <property type="entry name" value="Tetracycline Repressor, domain 2"/>
    <property type="match status" value="1"/>
</dbReference>
<evidence type="ECO:0000256" key="3">
    <source>
        <dbReference type="ARBA" id="ARBA00023163"/>
    </source>
</evidence>
<dbReference type="PROSITE" id="PS01081">
    <property type="entry name" value="HTH_TETR_1"/>
    <property type="match status" value="1"/>
</dbReference>
<dbReference type="OrthoDB" id="9795011at2"/>
<evidence type="ECO:0000313" key="7">
    <source>
        <dbReference type="Proteomes" id="UP000198280"/>
    </source>
</evidence>
<keyword evidence="3" id="KW-0804">Transcription</keyword>
<reference evidence="6 7" key="1">
    <citation type="submission" date="2017-06" db="EMBL/GenBank/DDBJ databases">
        <authorList>
            <person name="Kim H.J."/>
            <person name="Triplett B.A."/>
        </authorList>
    </citation>
    <scope>NUCLEOTIDE SEQUENCE [LARGE SCALE GENOMIC DNA]</scope>
    <source>
        <strain evidence="6 7">CGMCC 4.1858</strain>
    </source>
</reference>
<dbReference type="RefSeq" id="WP_089229140.1">
    <property type="nucleotide sequence ID" value="NZ_FZOF01000046.1"/>
</dbReference>
<accession>A0A239NS48</accession>
<dbReference type="SUPFAM" id="SSF46689">
    <property type="entry name" value="Homeodomain-like"/>
    <property type="match status" value="1"/>
</dbReference>
<evidence type="ECO:0000313" key="6">
    <source>
        <dbReference type="EMBL" id="SNT57717.1"/>
    </source>
</evidence>
<dbReference type="GO" id="GO:0003700">
    <property type="term" value="F:DNA-binding transcription factor activity"/>
    <property type="evidence" value="ECO:0007669"/>
    <property type="project" value="TreeGrafter"/>
</dbReference>
<feature type="DNA-binding region" description="H-T-H motif" evidence="4">
    <location>
        <begin position="39"/>
        <end position="58"/>
    </location>
</feature>
<dbReference type="GO" id="GO:0000976">
    <property type="term" value="F:transcription cis-regulatory region binding"/>
    <property type="evidence" value="ECO:0007669"/>
    <property type="project" value="TreeGrafter"/>
</dbReference>
<evidence type="ECO:0000256" key="1">
    <source>
        <dbReference type="ARBA" id="ARBA00023015"/>
    </source>
</evidence>
<dbReference type="PROSITE" id="PS50977">
    <property type="entry name" value="HTH_TETR_2"/>
    <property type="match status" value="1"/>
</dbReference>
<evidence type="ECO:0000256" key="2">
    <source>
        <dbReference type="ARBA" id="ARBA00023125"/>
    </source>
</evidence>
<dbReference type="Pfam" id="PF00440">
    <property type="entry name" value="TetR_N"/>
    <property type="match status" value="1"/>
</dbReference>
<feature type="domain" description="HTH tetR-type" evidence="5">
    <location>
        <begin position="17"/>
        <end position="76"/>
    </location>
</feature>
<evidence type="ECO:0000256" key="4">
    <source>
        <dbReference type="PROSITE-ProRule" id="PRU00335"/>
    </source>
</evidence>
<dbReference type="InterPro" id="IPR036271">
    <property type="entry name" value="Tet_transcr_reg_TetR-rel_C_sf"/>
</dbReference>
<name>A0A239NS48_9ACTN</name>
<keyword evidence="1" id="KW-0805">Transcription regulation</keyword>